<dbReference type="NCBIfam" id="TIGR03476">
    <property type="entry name" value="HpnL"/>
    <property type="match status" value="1"/>
</dbReference>
<evidence type="ECO:0000256" key="6">
    <source>
        <dbReference type="SAM" id="MobiDB-lite"/>
    </source>
</evidence>
<comment type="subcellular location">
    <subcellularLocation>
        <location evidence="1">Cell membrane</location>
        <topology evidence="1">Multi-pass membrane protein</topology>
    </subcellularLocation>
</comment>
<evidence type="ECO:0000256" key="7">
    <source>
        <dbReference type="SAM" id="Phobius"/>
    </source>
</evidence>
<dbReference type="Proteomes" id="UP001558535">
    <property type="component" value="Unassembled WGS sequence"/>
</dbReference>
<feature type="transmembrane region" description="Helical" evidence="7">
    <location>
        <begin position="276"/>
        <end position="296"/>
    </location>
</feature>
<feature type="region of interest" description="Disordered" evidence="6">
    <location>
        <begin position="324"/>
        <end position="369"/>
    </location>
</feature>
<evidence type="ECO:0000256" key="3">
    <source>
        <dbReference type="ARBA" id="ARBA00022692"/>
    </source>
</evidence>
<keyword evidence="5 7" id="KW-0472">Membrane</keyword>
<keyword evidence="9" id="KW-1185">Reference proteome</keyword>
<evidence type="ECO:0000256" key="1">
    <source>
        <dbReference type="ARBA" id="ARBA00004651"/>
    </source>
</evidence>
<gene>
    <name evidence="8" type="ORF">AB3X84_21970</name>
</gene>
<dbReference type="PANTHER" id="PTHR39087:SF2">
    <property type="entry name" value="UPF0104 MEMBRANE PROTEIN MJ1595"/>
    <property type="match status" value="1"/>
</dbReference>
<evidence type="ECO:0000256" key="2">
    <source>
        <dbReference type="ARBA" id="ARBA00022475"/>
    </source>
</evidence>
<accession>A0ABV3WHF3</accession>
<dbReference type="InterPro" id="IPR022791">
    <property type="entry name" value="L-PG_synthase/AglD"/>
</dbReference>
<evidence type="ECO:0000256" key="5">
    <source>
        <dbReference type="ARBA" id="ARBA00023136"/>
    </source>
</evidence>
<name>A0ABV3WHF3_9BURK</name>
<comment type="caution">
    <text evidence="8">The sequence shown here is derived from an EMBL/GenBank/DDBJ whole genome shotgun (WGS) entry which is preliminary data.</text>
</comment>
<organism evidence="8 9">
    <name type="scientific">Paraburkholderia phenoliruptrix</name>
    <dbReference type="NCBI Taxonomy" id="252970"/>
    <lineage>
        <taxon>Bacteria</taxon>
        <taxon>Pseudomonadati</taxon>
        <taxon>Pseudomonadota</taxon>
        <taxon>Betaproteobacteria</taxon>
        <taxon>Burkholderiales</taxon>
        <taxon>Burkholderiaceae</taxon>
        <taxon>Paraburkholderia</taxon>
    </lineage>
</organism>
<feature type="transmembrane region" description="Helical" evidence="7">
    <location>
        <begin position="219"/>
        <end position="241"/>
    </location>
</feature>
<keyword evidence="2" id="KW-1003">Cell membrane</keyword>
<protein>
    <submittedName>
        <fullName evidence="8">Lysylphosphatidylglycerol synthase domain-containing protein</fullName>
    </submittedName>
</protein>
<dbReference type="Pfam" id="PF03706">
    <property type="entry name" value="LPG_synthase_TM"/>
    <property type="match status" value="1"/>
</dbReference>
<keyword evidence="3 7" id="KW-0812">Transmembrane</keyword>
<proteinExistence type="predicted"/>
<reference evidence="8 9" key="1">
    <citation type="submission" date="2024-07" db="EMBL/GenBank/DDBJ databases">
        <title>A survey of Mimosa microsymbionts across Brazilian biomes reveals a high diversity of Paraburkholderia nodulating endemic species, but also that Cupriavidus is common as a symbiont of widespread species.</title>
        <authorList>
            <person name="Rouws L."/>
            <person name="Barauna A."/>
            <person name="Beukes C."/>
            <person name="Rouws J.R.C."/>
            <person name="De Faria S.M."/>
            <person name="Gross E."/>
            <person name="Bueno Dos Reis Junior F."/>
            <person name="Simon M.F."/>
            <person name="Maluk M."/>
            <person name="Odee D.W."/>
            <person name="Kenicer G."/>
            <person name="Young J.P.W."/>
            <person name="Reis V.M."/>
            <person name="Zilli J."/>
            <person name="James E.K."/>
        </authorList>
    </citation>
    <scope>NUCLEOTIDE SEQUENCE [LARGE SCALE GENOMIC DNA]</scope>
    <source>
        <strain evidence="8 9">BR14375</strain>
    </source>
</reference>
<feature type="transmembrane region" description="Helical" evidence="7">
    <location>
        <begin position="111"/>
        <end position="140"/>
    </location>
</feature>
<sequence>MIKHLGRVAALAGLVASLWLVWRDNPAAVLGALRAAGAGLVVAALAHVLPMLANACDWRSLIRGANRPRVLDMLHLVWVRESVNSLLPVARIGGEVVSFRMLRRWGVRPSTAVASIIADMQLTVISQLLFTMVGIGFLFAHAHSDTLRLAGQLAWGVVVLTPLLVLFALVQHASPFERMTRVLNHITSGKLAALVGQSAQIDQAIKLVWRRRGVVLRYLFFWQPLQCFLTSLEIWLALYFLGAPVTLVEAVVIESLIQAISSAAFFVPGGLGVQEGGFILIGGALGLDPSTCLALAGARRIRDLLMFVPGLVAWQFAEAAHRAPAPTPVPAGATRGGPRADADAGNPGERGPARAELAESSAAGDANRR</sequence>
<evidence type="ECO:0000256" key="4">
    <source>
        <dbReference type="ARBA" id="ARBA00022989"/>
    </source>
</evidence>
<feature type="transmembrane region" description="Helical" evidence="7">
    <location>
        <begin position="152"/>
        <end position="170"/>
    </location>
</feature>
<keyword evidence="4 7" id="KW-1133">Transmembrane helix</keyword>
<dbReference type="PANTHER" id="PTHR39087">
    <property type="entry name" value="UPF0104 MEMBRANE PROTEIN MJ1595"/>
    <property type="match status" value="1"/>
</dbReference>
<dbReference type="RefSeq" id="WP_310110284.1">
    <property type="nucleotide sequence ID" value="NZ_CP168531.1"/>
</dbReference>
<feature type="transmembrane region" description="Helical" evidence="7">
    <location>
        <begin position="33"/>
        <end position="53"/>
    </location>
</feature>
<feature type="compositionally biased region" description="Low complexity" evidence="6">
    <location>
        <begin position="330"/>
        <end position="347"/>
    </location>
</feature>
<evidence type="ECO:0000313" key="8">
    <source>
        <dbReference type="EMBL" id="MEX3752666.1"/>
    </source>
</evidence>
<dbReference type="EMBL" id="JBFPKE010000008">
    <property type="protein sequence ID" value="MEX3752666.1"/>
    <property type="molecule type" value="Genomic_DNA"/>
</dbReference>
<evidence type="ECO:0000313" key="9">
    <source>
        <dbReference type="Proteomes" id="UP001558535"/>
    </source>
</evidence>